<evidence type="ECO:0000256" key="1">
    <source>
        <dbReference type="SAM" id="Phobius"/>
    </source>
</evidence>
<name>A0A2P8H7E9_9BACL</name>
<dbReference type="EMBL" id="PYAT01000001">
    <property type="protein sequence ID" value="PSL42142.1"/>
    <property type="molecule type" value="Genomic_DNA"/>
</dbReference>
<keyword evidence="1" id="KW-0472">Membrane</keyword>
<gene>
    <name evidence="2" type="ORF">B0H99_101390</name>
</gene>
<dbReference type="AlphaFoldDB" id="A0A2P8H7E9"/>
<proteinExistence type="predicted"/>
<protein>
    <submittedName>
        <fullName evidence="2">Uncharacterized protein</fullName>
    </submittedName>
</protein>
<organism evidence="2 3">
    <name type="scientific">Planomicrobium soli</name>
    <dbReference type="NCBI Taxonomy" id="1176648"/>
    <lineage>
        <taxon>Bacteria</taxon>
        <taxon>Bacillati</taxon>
        <taxon>Bacillota</taxon>
        <taxon>Bacilli</taxon>
        <taxon>Bacillales</taxon>
        <taxon>Caryophanaceae</taxon>
        <taxon>Planomicrobium</taxon>
    </lineage>
</organism>
<keyword evidence="1" id="KW-1133">Transmembrane helix</keyword>
<reference evidence="2 3" key="1">
    <citation type="submission" date="2018-03" db="EMBL/GenBank/DDBJ databases">
        <title>Genomic Encyclopedia of Type Strains, Phase III (KMG-III): the genomes of soil and plant-associated and newly described type strains.</title>
        <authorList>
            <person name="Whitman W."/>
        </authorList>
    </citation>
    <scope>NUCLEOTIDE SEQUENCE [LARGE SCALE GENOMIC DNA]</scope>
    <source>
        <strain evidence="2 3">CGMCC 1.12259</strain>
    </source>
</reference>
<accession>A0A2P8H7E9</accession>
<evidence type="ECO:0000313" key="2">
    <source>
        <dbReference type="EMBL" id="PSL42142.1"/>
    </source>
</evidence>
<feature type="transmembrane region" description="Helical" evidence="1">
    <location>
        <begin position="12"/>
        <end position="36"/>
    </location>
</feature>
<comment type="caution">
    <text evidence="2">The sequence shown here is derived from an EMBL/GenBank/DDBJ whole genome shotgun (WGS) entry which is preliminary data.</text>
</comment>
<dbReference type="Proteomes" id="UP000242682">
    <property type="component" value="Unassembled WGS sequence"/>
</dbReference>
<sequence length="251" mass="29609">MIQDILALDSKILLGIITALVASITTLFIFTLSNLLQRKQKLFEGRPDIVVFSRKTSFDKRQTKRSGINNLIRVTRDFRTIKSNKILIKNKEESFEVEKNDVKARILYFHNLSECPAINIKIIIDYTIEEDVNYKKKDRKYSLNRLNKKDMLLIPVDVTHEGREVFVEKISYSYKTIYRENIKVILWSISDEPNFLMKCLLKFNKDLASVSIQFKRILFVYVPFEFNVTDDSFYTTYVYEDLIKTNDKIAK</sequence>
<keyword evidence="3" id="KW-1185">Reference proteome</keyword>
<dbReference type="RefSeq" id="WP_106531929.1">
    <property type="nucleotide sequence ID" value="NZ_PYAT01000001.1"/>
</dbReference>
<keyword evidence="1" id="KW-0812">Transmembrane</keyword>
<evidence type="ECO:0000313" key="3">
    <source>
        <dbReference type="Proteomes" id="UP000242682"/>
    </source>
</evidence>